<dbReference type="SUPFAM" id="SSF50978">
    <property type="entry name" value="WD40 repeat-like"/>
    <property type="match status" value="1"/>
</dbReference>
<dbReference type="Gene3D" id="2.130.10.10">
    <property type="entry name" value="YVTN repeat-like/Quinoprotein amine dehydrogenase"/>
    <property type="match status" value="1"/>
</dbReference>
<dbReference type="InterPro" id="IPR036322">
    <property type="entry name" value="WD40_repeat_dom_sf"/>
</dbReference>
<gene>
    <name evidence="2" type="ORF">PYCCODRAFT_1016678</name>
</gene>
<dbReference type="Proteomes" id="UP000193067">
    <property type="component" value="Unassembled WGS sequence"/>
</dbReference>
<organism evidence="2 3">
    <name type="scientific">Trametes coccinea (strain BRFM310)</name>
    <name type="common">Pycnoporus coccineus</name>
    <dbReference type="NCBI Taxonomy" id="1353009"/>
    <lineage>
        <taxon>Eukaryota</taxon>
        <taxon>Fungi</taxon>
        <taxon>Dikarya</taxon>
        <taxon>Basidiomycota</taxon>
        <taxon>Agaricomycotina</taxon>
        <taxon>Agaricomycetes</taxon>
        <taxon>Polyporales</taxon>
        <taxon>Polyporaceae</taxon>
        <taxon>Trametes</taxon>
    </lineage>
</organism>
<dbReference type="SMART" id="SM00320">
    <property type="entry name" value="WD40"/>
    <property type="match status" value="2"/>
</dbReference>
<evidence type="ECO:0000313" key="2">
    <source>
        <dbReference type="EMBL" id="OSC98276.1"/>
    </source>
</evidence>
<keyword evidence="3" id="KW-1185">Reference proteome</keyword>
<feature type="region of interest" description="Disordered" evidence="1">
    <location>
        <begin position="562"/>
        <end position="689"/>
    </location>
</feature>
<evidence type="ECO:0000256" key="1">
    <source>
        <dbReference type="SAM" id="MobiDB-lite"/>
    </source>
</evidence>
<reference evidence="2 3" key="1">
    <citation type="journal article" date="2015" name="Biotechnol. Biofuels">
        <title>Enhanced degradation of softwood versus hardwood by the white-rot fungus Pycnoporus coccineus.</title>
        <authorList>
            <person name="Couturier M."/>
            <person name="Navarro D."/>
            <person name="Chevret D."/>
            <person name="Henrissat B."/>
            <person name="Piumi F."/>
            <person name="Ruiz-Duenas F.J."/>
            <person name="Martinez A.T."/>
            <person name="Grigoriev I.V."/>
            <person name="Riley R."/>
            <person name="Lipzen A."/>
            <person name="Berrin J.G."/>
            <person name="Master E.R."/>
            <person name="Rosso M.N."/>
        </authorList>
    </citation>
    <scope>NUCLEOTIDE SEQUENCE [LARGE SCALE GENOMIC DNA]</scope>
    <source>
        <strain evidence="2 3">BRFM310</strain>
    </source>
</reference>
<dbReference type="AlphaFoldDB" id="A0A1Y2IB09"/>
<proteinExistence type="predicted"/>
<dbReference type="OrthoDB" id="548949at2759"/>
<feature type="compositionally biased region" description="Polar residues" evidence="1">
    <location>
        <begin position="585"/>
        <end position="598"/>
    </location>
</feature>
<dbReference type="InterPro" id="IPR015943">
    <property type="entry name" value="WD40/YVTN_repeat-like_dom_sf"/>
</dbReference>
<feature type="compositionally biased region" description="Acidic residues" evidence="1">
    <location>
        <begin position="673"/>
        <end position="682"/>
    </location>
</feature>
<feature type="compositionally biased region" description="Acidic residues" evidence="1">
    <location>
        <begin position="615"/>
        <end position="663"/>
    </location>
</feature>
<dbReference type="InterPro" id="IPR001680">
    <property type="entry name" value="WD40_rpt"/>
</dbReference>
<evidence type="ECO:0000313" key="3">
    <source>
        <dbReference type="Proteomes" id="UP000193067"/>
    </source>
</evidence>
<dbReference type="EMBL" id="KZ084140">
    <property type="protein sequence ID" value="OSC98276.1"/>
    <property type="molecule type" value="Genomic_DNA"/>
</dbReference>
<accession>A0A1Y2IB09</accession>
<dbReference type="STRING" id="1353009.A0A1Y2IB09"/>
<name>A0A1Y2IB09_TRAC3</name>
<protein>
    <submittedName>
        <fullName evidence="2">WD40 repeat-like protein</fullName>
    </submittedName>
</protein>
<sequence>MSFQGPWLNHLDGLAHQLEEHQADQAEDPEHRADEPFYKILKDICDVVRDAEKDASPDLPEVIEKAQVLLSNALDWAYEEGHYSFVSCFSDSKEYPLIKDSKPSCGVDIIETFMDFYTKCLYPGRPRPALPPFARTAPWIRSPHPYLWSTRLARFREGLTAYASDATPLAQWVHEARAQLTTDTIRSPYDMSLSSGGSILAISAATGYKERDPSLRYYLLDEQSDDFLEARRFDPGLSNVARYITTDEERKFVFIADDDRIKSFSWASNGEGKVPRRLPNVHTMNSLRDFCGPIVILPNGRVARAGEGQAAIWTIDELERHQDNPGKLIGEGTLNTDNSWREANDPKIEMSSGSKPHSIVAFADEPTYAPKTLHLHAPTGHLLCSAPGSRSAGVYSCVAIDLEHGGRRVARYLGHGQDVEKITSSPGDPRLFATAGSDGYARIFDVRRPLPVITFQTDTSGDACSDVVFVHPDGIPTLFTGGERIEQIKVWDIRGRNMVYELSTGNNAVVSMAWDPKRSSLFVATECRRFEGMGLRSEYRKAYIPRWGTWKAAKEAAEAVKEGRSPYPEVDLASEEEDAAASTSGTKGEAQTSNTPIAETTHAEVNVKAPSAVPNEEEDEEMTYGEDEEEEDEDEDDENNDEDMEDDEQSDGFADEVEVDFFADDPMCGRYDGDDDDIDEEYSSDKRWPARPYHRENYFGYAYDAGQHELSE</sequence>